<dbReference type="Proteomes" id="UP000005222">
    <property type="component" value="Chromosome E"/>
</dbReference>
<dbReference type="OMA" id="WARDHPS"/>
<dbReference type="GO" id="GO:0015986">
    <property type="term" value="P:proton motive force-driven ATP synthesis"/>
    <property type="evidence" value="ECO:0007669"/>
    <property type="project" value="InterPro"/>
</dbReference>
<reference evidence="12 13" key="1">
    <citation type="journal article" date="2012" name="G3 (Bethesda)">
        <title>Pichia sorbitophila, an interspecies yeast hybrid reveals early steps of genome resolution following polyploidization.</title>
        <authorList>
            <person name="Leh Louis V."/>
            <person name="Despons L."/>
            <person name="Friedrich A."/>
            <person name="Martin T."/>
            <person name="Durrens P."/>
            <person name="Casaregola S."/>
            <person name="Neuveglise C."/>
            <person name="Fairhead C."/>
            <person name="Marck C."/>
            <person name="Cruz J.A."/>
            <person name="Straub M.L."/>
            <person name="Kugler V."/>
            <person name="Sacerdot C."/>
            <person name="Uzunov Z."/>
            <person name="Thierry A."/>
            <person name="Weiss S."/>
            <person name="Bleykasten C."/>
            <person name="De Montigny J."/>
            <person name="Jacques N."/>
            <person name="Jung P."/>
            <person name="Lemaire M."/>
            <person name="Mallet S."/>
            <person name="Morel G."/>
            <person name="Richard G.F."/>
            <person name="Sarkar A."/>
            <person name="Savel G."/>
            <person name="Schacherer J."/>
            <person name="Seret M.L."/>
            <person name="Talla E."/>
            <person name="Samson G."/>
            <person name="Jubin C."/>
            <person name="Poulain J."/>
            <person name="Vacherie B."/>
            <person name="Barbe V."/>
            <person name="Pelletier E."/>
            <person name="Sherman D.J."/>
            <person name="Westhof E."/>
            <person name="Weissenbach J."/>
            <person name="Baret P.V."/>
            <person name="Wincker P."/>
            <person name="Gaillardin C."/>
            <person name="Dujon B."/>
            <person name="Souciet J.L."/>
        </authorList>
    </citation>
    <scope>NUCLEOTIDE SEQUENCE [LARGE SCALE GENOMIC DNA]</scope>
    <source>
        <strain evidence="13">ATCC MYA-4447 / BCRC 22081 / CBS 7064 / NBRC 10061 / NRRL Y-12695</strain>
    </source>
</reference>
<protein>
    <recommendedName>
        <fullName evidence="11">ATP synthase F(0) complex subunit e, mitochondrial</fullName>
    </recommendedName>
</protein>
<evidence type="ECO:0000313" key="12">
    <source>
        <dbReference type="EMBL" id="CCE79686.1"/>
    </source>
</evidence>
<keyword evidence="3 11" id="KW-0813">Transport</keyword>
<dbReference type="HOGENOM" id="CLU_159435_1_0_1"/>
<evidence type="ECO:0000256" key="9">
    <source>
        <dbReference type="ARBA" id="ARBA00023136"/>
    </source>
</evidence>
<evidence type="ECO:0000256" key="11">
    <source>
        <dbReference type="RuleBase" id="RU367005"/>
    </source>
</evidence>
<keyword evidence="13" id="KW-1185">Reference proteome</keyword>
<organism evidence="12 13">
    <name type="scientific">Pichia sorbitophila (strain ATCC MYA-4447 / BCRC 22081 / CBS 7064 / NBRC 10061 / NRRL Y-12695)</name>
    <name type="common">Hybrid yeast</name>
    <dbReference type="NCBI Taxonomy" id="559304"/>
    <lineage>
        <taxon>Eukaryota</taxon>
        <taxon>Fungi</taxon>
        <taxon>Dikarya</taxon>
        <taxon>Ascomycota</taxon>
        <taxon>Saccharomycotina</taxon>
        <taxon>Pichiomycetes</taxon>
        <taxon>Debaryomycetaceae</taxon>
        <taxon>Millerozyma</taxon>
    </lineage>
</organism>
<dbReference type="GO" id="GO:0005743">
    <property type="term" value="C:mitochondrial inner membrane"/>
    <property type="evidence" value="ECO:0007669"/>
    <property type="project" value="UniProtKB-SubCell"/>
</dbReference>
<evidence type="ECO:0000256" key="6">
    <source>
        <dbReference type="ARBA" id="ARBA00022792"/>
    </source>
</evidence>
<dbReference type="FunCoup" id="G8YP18">
    <property type="interactions" value="168"/>
</dbReference>
<evidence type="ECO:0000256" key="4">
    <source>
        <dbReference type="ARBA" id="ARBA00022547"/>
    </source>
</evidence>
<evidence type="ECO:0000256" key="8">
    <source>
        <dbReference type="ARBA" id="ARBA00023128"/>
    </source>
</evidence>
<dbReference type="InParanoid" id="G8YP18"/>
<dbReference type="AlphaFoldDB" id="G8YP18"/>
<dbReference type="OrthoDB" id="2125027at2759"/>
<proteinExistence type="inferred from homology"/>
<keyword evidence="10 11" id="KW-0066">ATP synthesis</keyword>
<dbReference type="STRING" id="559304.G8YP18"/>
<comment type="subcellular location">
    <subcellularLocation>
        <location evidence="1 11">Mitochondrion inner membrane</location>
    </subcellularLocation>
</comment>
<dbReference type="Pfam" id="PF05680">
    <property type="entry name" value="ATP-synt_E"/>
    <property type="match status" value="1"/>
</dbReference>
<dbReference type="GO" id="GO:0015078">
    <property type="term" value="F:proton transmembrane transporter activity"/>
    <property type="evidence" value="ECO:0007669"/>
    <property type="project" value="InterPro"/>
</dbReference>
<gene>
    <name evidence="12" type="primary">Piso0_001768</name>
    <name evidence="12" type="ORF">GNLVRS01_PISO0E12258g</name>
</gene>
<keyword evidence="6 11" id="KW-0999">Mitochondrion inner membrane</keyword>
<dbReference type="InterPro" id="IPR008386">
    <property type="entry name" value="ATP_synth_F0_esu_mt"/>
</dbReference>
<dbReference type="EMBL" id="FO082055">
    <property type="protein sequence ID" value="CCE79686.1"/>
    <property type="molecule type" value="Genomic_DNA"/>
</dbReference>
<evidence type="ECO:0000256" key="5">
    <source>
        <dbReference type="ARBA" id="ARBA00022781"/>
    </source>
</evidence>
<keyword evidence="7 11" id="KW-0406">Ion transport</keyword>
<evidence type="ECO:0000256" key="2">
    <source>
        <dbReference type="ARBA" id="ARBA00007333"/>
    </source>
</evidence>
<evidence type="ECO:0000256" key="3">
    <source>
        <dbReference type="ARBA" id="ARBA00022448"/>
    </source>
</evidence>
<name>G8YP18_PICSO</name>
<keyword evidence="4 11" id="KW-0138">CF(0)</keyword>
<sequence>MSATFNVLRYSALGAGVVYGAAHRYNLEKSEHEKQTAAQWKKEEKLIKQAKQEYAKLKGDSKPQVAGGAINWEDENLDFGKALESLIQKLE</sequence>
<accession>G8YP18</accession>
<evidence type="ECO:0000256" key="7">
    <source>
        <dbReference type="ARBA" id="ARBA00023065"/>
    </source>
</evidence>
<dbReference type="GO" id="GO:0045259">
    <property type="term" value="C:proton-transporting ATP synthase complex"/>
    <property type="evidence" value="ECO:0007669"/>
    <property type="project" value="UniProtKB-UniRule"/>
</dbReference>
<keyword evidence="9" id="KW-0472">Membrane</keyword>
<evidence type="ECO:0000256" key="10">
    <source>
        <dbReference type="ARBA" id="ARBA00023310"/>
    </source>
</evidence>
<keyword evidence="8 11" id="KW-0496">Mitochondrion</keyword>
<evidence type="ECO:0000313" key="13">
    <source>
        <dbReference type="Proteomes" id="UP000005222"/>
    </source>
</evidence>
<keyword evidence="5 11" id="KW-0375">Hydrogen ion transport</keyword>
<evidence type="ECO:0000256" key="1">
    <source>
        <dbReference type="ARBA" id="ARBA00004273"/>
    </source>
</evidence>
<comment type="function">
    <text evidence="11">Subunit e, of the mitochondrial membrane ATP synthase complex (F(1)F(0) ATP synthase or Complex V) that produces ATP from ADP in the presence of a proton gradient across the membrane which is generated by electron transport complexes of the respiratory chain. ATP synthase complex consist of a soluble F(1) head domain - the catalytic core - and a membrane F(1) domain - the membrane proton channel. These two domains are linked by a central stalk rotating inside the F(1) region and a stationary peripheral stalk. During catalysis, ATP synthesis in the catalytic domain of F(1) is coupled via a rotary mechanism of the central stalk subunits to proton translocation. In vivo, can only synthesize ATP although its ATP hydrolase activity can be activated artificially in vitro. Part of the complex F(0) domain.</text>
</comment>
<comment type="similarity">
    <text evidence="2 11">Belongs to the ATPase e subunit family.</text>
</comment>
<comment type="subunit">
    <text evidence="11">F-type ATPases have 2 components, CF(1) - the catalytic core - and CF(0) - the membrane proton channel. CF(1) and CF(0) have multiple subunits.</text>
</comment>
<dbReference type="eggNOG" id="ENOG502SDS3">
    <property type="taxonomic scope" value="Eukaryota"/>
</dbReference>